<dbReference type="Pfam" id="PF00084">
    <property type="entry name" value="Sushi"/>
    <property type="match status" value="7"/>
</dbReference>
<feature type="disulfide bond" evidence="5">
    <location>
        <begin position="381"/>
        <end position="424"/>
    </location>
</feature>
<name>A0A7L3K0Q5_9PASS</name>
<dbReference type="FunFam" id="2.10.70.10:FF:000014">
    <property type="entry name" value="Membrane cofactor protein"/>
    <property type="match status" value="2"/>
</dbReference>
<dbReference type="SUPFAM" id="SSF57535">
    <property type="entry name" value="Complement control module/SCR domain"/>
    <property type="match status" value="7"/>
</dbReference>
<dbReference type="OrthoDB" id="6127264at2759"/>
<feature type="domain" description="Sushi" evidence="7">
    <location>
        <begin position="312"/>
        <end position="372"/>
    </location>
</feature>
<dbReference type="InterPro" id="IPR000436">
    <property type="entry name" value="Sushi_SCR_CCP_dom"/>
</dbReference>
<dbReference type="PANTHER" id="PTHR45656:SF15">
    <property type="entry name" value="SUSHI DOMAIN-CONTAINING PROTEIN"/>
    <property type="match status" value="1"/>
</dbReference>
<feature type="domain" description="Sushi" evidence="7">
    <location>
        <begin position="248"/>
        <end position="311"/>
    </location>
</feature>
<organism evidence="8 9">
    <name type="scientific">Drymodes brunneopygia</name>
    <dbReference type="NCBI Taxonomy" id="626378"/>
    <lineage>
        <taxon>Eukaryota</taxon>
        <taxon>Metazoa</taxon>
        <taxon>Chordata</taxon>
        <taxon>Craniata</taxon>
        <taxon>Vertebrata</taxon>
        <taxon>Euteleostomi</taxon>
        <taxon>Archelosauria</taxon>
        <taxon>Archosauria</taxon>
        <taxon>Dinosauria</taxon>
        <taxon>Saurischia</taxon>
        <taxon>Theropoda</taxon>
        <taxon>Coelurosauria</taxon>
        <taxon>Aves</taxon>
        <taxon>Neognathae</taxon>
        <taxon>Neoaves</taxon>
        <taxon>Telluraves</taxon>
        <taxon>Australaves</taxon>
        <taxon>Passeriformes</taxon>
        <taxon>Petroicidae</taxon>
        <taxon>Drymodes</taxon>
    </lineage>
</organism>
<evidence type="ECO:0000313" key="9">
    <source>
        <dbReference type="Proteomes" id="UP000525319"/>
    </source>
</evidence>
<feature type="domain" description="Sushi" evidence="7">
    <location>
        <begin position="124"/>
        <end position="187"/>
    </location>
</feature>
<keyword evidence="4 5" id="KW-1015">Disulfide bond</keyword>
<dbReference type="EMBL" id="VZTZ01007265">
    <property type="protein sequence ID" value="NXU35252.1"/>
    <property type="molecule type" value="Genomic_DNA"/>
</dbReference>
<gene>
    <name evidence="8" type="primary">Zp3r</name>
    <name evidence="8" type="ORF">DRYBRU_R02138</name>
</gene>
<dbReference type="SMART" id="SM00032">
    <property type="entry name" value="CCP"/>
    <property type="match status" value="7"/>
</dbReference>
<feature type="disulfide bond" evidence="5">
    <location>
        <begin position="218"/>
        <end position="245"/>
    </location>
</feature>
<feature type="domain" description="Sushi" evidence="7">
    <location>
        <begin position="379"/>
        <end position="439"/>
    </location>
</feature>
<keyword evidence="9" id="KW-1185">Reference proteome</keyword>
<evidence type="ECO:0000256" key="4">
    <source>
        <dbReference type="ARBA" id="ARBA00023157"/>
    </source>
</evidence>
<proteinExistence type="predicted"/>
<dbReference type="InterPro" id="IPR035976">
    <property type="entry name" value="Sushi/SCR/CCP_sf"/>
</dbReference>
<dbReference type="Gene3D" id="2.10.70.10">
    <property type="entry name" value="Complement Module, domain 1"/>
    <property type="match status" value="7"/>
</dbReference>
<feature type="disulfide bond" evidence="5">
    <location>
        <begin position="410"/>
        <end position="437"/>
    </location>
</feature>
<protein>
    <submittedName>
        <fullName evidence="8">ZP3R protein</fullName>
    </submittedName>
</protein>
<evidence type="ECO:0000256" key="1">
    <source>
        <dbReference type="ARBA" id="ARBA00022659"/>
    </source>
</evidence>
<keyword evidence="1 5" id="KW-0768">Sushi</keyword>
<feature type="non-terminal residue" evidence="8">
    <location>
        <position position="1"/>
    </location>
</feature>
<evidence type="ECO:0000256" key="5">
    <source>
        <dbReference type="PROSITE-ProRule" id="PRU00302"/>
    </source>
</evidence>
<feature type="domain" description="Sushi" evidence="7">
    <location>
        <begin position="1"/>
        <end position="63"/>
    </location>
</feature>
<accession>A0A7L3K0Q5</accession>
<keyword evidence="3" id="KW-0677">Repeat</keyword>
<dbReference type="CDD" id="cd00033">
    <property type="entry name" value="CCP"/>
    <property type="match status" value="7"/>
</dbReference>
<dbReference type="PANTHER" id="PTHR45656">
    <property type="entry name" value="PROTEIN CBR-CLEC-78"/>
    <property type="match status" value="1"/>
</dbReference>
<evidence type="ECO:0000313" key="8">
    <source>
        <dbReference type="EMBL" id="NXU35252.1"/>
    </source>
</evidence>
<comment type="caution">
    <text evidence="8">The sequence shown here is derived from an EMBL/GenBank/DDBJ whole genome shotgun (WGS) entry which is preliminary data.</text>
</comment>
<comment type="caution">
    <text evidence="5">Lacks conserved residue(s) required for the propagation of feature annotation.</text>
</comment>
<dbReference type="InterPro" id="IPR051277">
    <property type="entry name" value="SEZ6_CSMD_C4BPB_Regulators"/>
</dbReference>
<evidence type="ECO:0000259" key="7">
    <source>
        <dbReference type="PROSITE" id="PS50923"/>
    </source>
</evidence>
<feature type="non-terminal residue" evidence="8">
    <location>
        <position position="439"/>
    </location>
</feature>
<sequence length="439" mass="47165">GDCPPPPRLDFAEPLLPTQPSYPEGAVVRYRCRPGFARNGTESPVVTCLADSSWLMKSVFCARKSCGPPDIANGNFHTQTDLLFGATVTFTCHVGYHLVGRPSAECVVRNGEVFWNSIPYCQIILCPLPPAIENGQLLNGNEDFTFGMAASYSCNKGFALIGEATIICTLGSDFHGVWSGPAPECKEVKCENPQVPNGQRFPGFNTEYTYGDTVIFECNPGYSINGSSVVTCNENSTWTPPLPTCDEILCGRPPELPFATPTSAVGNSSAFGKNVTYQCKPGYKKVPGKSSVITCQSNRTWSAADPQFCVIQQCSAPTVDHGSVDRNATNFTFGAVVTFTCDPQYTLEKPSATCVAAGGGVDWDPKPPYCQSNSTSKEVTCPRPPSIANGQHSGHSSDRFSRGVTVSYSCREGFQLLGNVSITCTDSGLWSRPLPRCEG</sequence>
<feature type="region of interest" description="Disordered" evidence="6">
    <location>
        <begin position="374"/>
        <end position="398"/>
    </location>
</feature>
<feature type="domain" description="Sushi" evidence="7">
    <location>
        <begin position="64"/>
        <end position="123"/>
    </location>
</feature>
<feature type="domain" description="Sushi" evidence="7">
    <location>
        <begin position="188"/>
        <end position="247"/>
    </location>
</feature>
<dbReference type="PROSITE" id="PS50923">
    <property type="entry name" value="SUSHI"/>
    <property type="match status" value="7"/>
</dbReference>
<evidence type="ECO:0000256" key="2">
    <source>
        <dbReference type="ARBA" id="ARBA00022729"/>
    </source>
</evidence>
<reference evidence="8 9" key="1">
    <citation type="submission" date="2019-09" db="EMBL/GenBank/DDBJ databases">
        <title>Bird 10,000 Genomes (B10K) Project - Family phase.</title>
        <authorList>
            <person name="Zhang G."/>
        </authorList>
    </citation>
    <scope>NUCLEOTIDE SEQUENCE [LARGE SCALE GENOMIC DNA]</scope>
    <source>
        <strain evidence="8">B10K-DU-030-03</strain>
    </source>
</reference>
<keyword evidence="2" id="KW-0732">Signal</keyword>
<dbReference type="AlphaFoldDB" id="A0A7L3K0Q5"/>
<dbReference type="Proteomes" id="UP000525319">
    <property type="component" value="Unassembled WGS sequence"/>
</dbReference>
<evidence type="ECO:0000256" key="6">
    <source>
        <dbReference type="SAM" id="MobiDB-lite"/>
    </source>
</evidence>
<evidence type="ECO:0000256" key="3">
    <source>
        <dbReference type="ARBA" id="ARBA00022737"/>
    </source>
</evidence>